<gene>
    <name evidence="3" type="primary">LOC110977649</name>
</gene>
<name>A0A8B7Y523_ACAPL</name>
<dbReference type="KEGG" id="aplc:110977649"/>
<dbReference type="Gene3D" id="3.40.50.150">
    <property type="entry name" value="Vaccinia Virus protein VP39"/>
    <property type="match status" value="1"/>
</dbReference>
<evidence type="ECO:0000313" key="2">
    <source>
        <dbReference type="Proteomes" id="UP000694845"/>
    </source>
</evidence>
<sequence length="309" mass="34150">MQEKICPQCPKIECPKAPSADEGAIAQVPKTLKSFLSRHWEGMQNDAVVVVKTQMKSVPGYIVSLHPSERDPEISHSLIERGDWKEQLIVRMCREMNKAPKDAYFVDVGAYVGTLSLGVSACGHKVIAFEPMTRNAFLLKESVFLNQLPSEKFVIHNMALGNVQGTACFLASSNNQGDGRFVSGGDEGHECNSHENTIKMSRLDDVLQDGIRVWAMHIDAQGFEPAVLAGAEEILTSSNPPQYLHVRLGSVYSTEVMEVSRGVVETLAWLKEIGYGLRNAANEPIRDLPKFVWGLGHEESYVFGVFGMK</sequence>
<evidence type="ECO:0000313" key="3">
    <source>
        <dbReference type="RefSeq" id="XP_022087637.1"/>
    </source>
</evidence>
<proteinExistence type="predicted"/>
<dbReference type="InterPro" id="IPR052514">
    <property type="entry name" value="SAM-dependent_MTase"/>
</dbReference>
<dbReference type="RefSeq" id="XP_022087637.1">
    <property type="nucleotide sequence ID" value="XM_022231945.1"/>
</dbReference>
<dbReference type="PANTHER" id="PTHR34203">
    <property type="entry name" value="METHYLTRANSFERASE, FKBM FAMILY PROTEIN"/>
    <property type="match status" value="1"/>
</dbReference>
<evidence type="ECO:0000259" key="1">
    <source>
        <dbReference type="Pfam" id="PF05050"/>
    </source>
</evidence>
<feature type="domain" description="Methyltransferase FkbM" evidence="1">
    <location>
        <begin position="107"/>
        <end position="275"/>
    </location>
</feature>
<dbReference type="NCBIfam" id="TIGR01444">
    <property type="entry name" value="fkbM_fam"/>
    <property type="match status" value="1"/>
</dbReference>
<dbReference type="AlphaFoldDB" id="A0A8B7Y523"/>
<dbReference type="InterPro" id="IPR029063">
    <property type="entry name" value="SAM-dependent_MTases_sf"/>
</dbReference>
<dbReference type="OrthoDB" id="9998228at2759"/>
<keyword evidence="2" id="KW-1185">Reference proteome</keyword>
<dbReference type="SUPFAM" id="SSF53335">
    <property type="entry name" value="S-adenosyl-L-methionine-dependent methyltransferases"/>
    <property type="match status" value="1"/>
</dbReference>
<organism evidence="2 3">
    <name type="scientific">Acanthaster planci</name>
    <name type="common">Crown-of-thorns starfish</name>
    <dbReference type="NCBI Taxonomy" id="133434"/>
    <lineage>
        <taxon>Eukaryota</taxon>
        <taxon>Metazoa</taxon>
        <taxon>Echinodermata</taxon>
        <taxon>Eleutherozoa</taxon>
        <taxon>Asterozoa</taxon>
        <taxon>Asteroidea</taxon>
        <taxon>Valvatacea</taxon>
        <taxon>Valvatida</taxon>
        <taxon>Acanthasteridae</taxon>
        <taxon>Acanthaster</taxon>
    </lineage>
</organism>
<dbReference type="PANTHER" id="PTHR34203:SF15">
    <property type="entry name" value="SLL1173 PROTEIN"/>
    <property type="match status" value="1"/>
</dbReference>
<accession>A0A8B7Y523</accession>
<dbReference type="InterPro" id="IPR006342">
    <property type="entry name" value="FkbM_mtfrase"/>
</dbReference>
<dbReference type="OMA" id="HIDAQGF"/>
<dbReference type="Pfam" id="PF05050">
    <property type="entry name" value="Methyltransf_21"/>
    <property type="match status" value="1"/>
</dbReference>
<dbReference type="GeneID" id="110977649"/>
<protein>
    <submittedName>
        <fullName evidence="3">Uncharacterized protein LOC110977649</fullName>
    </submittedName>
</protein>
<reference evidence="3" key="1">
    <citation type="submission" date="2025-08" db="UniProtKB">
        <authorList>
            <consortium name="RefSeq"/>
        </authorList>
    </citation>
    <scope>IDENTIFICATION</scope>
</reference>
<dbReference type="Proteomes" id="UP000694845">
    <property type="component" value="Unplaced"/>
</dbReference>